<feature type="transmembrane region" description="Helical" evidence="3">
    <location>
        <begin position="289"/>
        <end position="309"/>
    </location>
</feature>
<dbReference type="InterPro" id="IPR004995">
    <property type="entry name" value="Spore_Ger"/>
</dbReference>
<feature type="transmembrane region" description="Helical" evidence="3">
    <location>
        <begin position="412"/>
        <end position="439"/>
    </location>
</feature>
<keyword evidence="3" id="KW-1133">Transmembrane helix</keyword>
<dbReference type="InterPro" id="IPR050768">
    <property type="entry name" value="UPF0353/GerABKA_families"/>
</dbReference>
<feature type="transmembrane region" description="Helical" evidence="3">
    <location>
        <begin position="381"/>
        <end position="400"/>
    </location>
</feature>
<comment type="similarity">
    <text evidence="1">Belongs to the GerABKA family.</text>
</comment>
<feature type="transmembrane region" description="Helical" evidence="3">
    <location>
        <begin position="330"/>
        <end position="349"/>
    </location>
</feature>
<evidence type="ECO:0000313" key="4">
    <source>
        <dbReference type="EMBL" id="AYD41343.1"/>
    </source>
</evidence>
<dbReference type="EMBL" id="CP032416">
    <property type="protein sequence ID" value="AYD41343.1"/>
    <property type="molecule type" value="Genomic_DNA"/>
</dbReference>
<keyword evidence="5" id="KW-1185">Reference proteome</keyword>
<dbReference type="GO" id="GO:0016020">
    <property type="term" value="C:membrane"/>
    <property type="evidence" value="ECO:0007669"/>
    <property type="project" value="InterPro"/>
</dbReference>
<evidence type="ECO:0000256" key="2">
    <source>
        <dbReference type="ARBA" id="ARBA00023136"/>
    </source>
</evidence>
<dbReference type="GO" id="GO:0009847">
    <property type="term" value="P:spore germination"/>
    <property type="evidence" value="ECO:0007669"/>
    <property type="project" value="InterPro"/>
</dbReference>
<reference evidence="4 5" key="1">
    <citation type="journal article" date="2019" name="Int. J. Syst. Evol. Microbiol.">
        <title>Clostridium fermenticellae sp. nov., isolated from the mud in a fermentation cellar for the production of the Chinese liquor, baijiu.</title>
        <authorList>
            <person name="Xu P.X."/>
            <person name="Chai L.J."/>
            <person name="Qiu T."/>
            <person name="Zhang X.J."/>
            <person name="Lu Z.M."/>
            <person name="Xiao C."/>
            <person name="Wang S.T."/>
            <person name="Shen C.H."/>
            <person name="Shi J.S."/>
            <person name="Xu Z.H."/>
        </authorList>
    </citation>
    <scope>NUCLEOTIDE SEQUENCE [LARGE SCALE GENOMIC DNA]</scope>
    <source>
        <strain evidence="4 5">JN500901</strain>
    </source>
</reference>
<proteinExistence type="inferred from homology"/>
<keyword evidence="2 3" id="KW-0472">Membrane</keyword>
<dbReference type="PANTHER" id="PTHR22550:SF16">
    <property type="entry name" value="SPORE GERMINATION PROTEIN"/>
    <property type="match status" value="1"/>
</dbReference>
<dbReference type="RefSeq" id="WP_119974089.1">
    <property type="nucleotide sequence ID" value="NZ_CP032416.1"/>
</dbReference>
<protein>
    <submittedName>
        <fullName evidence="4">Spore germination protein</fullName>
    </submittedName>
</protein>
<name>A0A386H720_9CLOT</name>
<dbReference type="Proteomes" id="UP000266301">
    <property type="component" value="Chromosome"/>
</dbReference>
<dbReference type="OrthoDB" id="9772630at2"/>
<evidence type="ECO:0000256" key="3">
    <source>
        <dbReference type="SAM" id="Phobius"/>
    </source>
</evidence>
<evidence type="ECO:0000256" key="1">
    <source>
        <dbReference type="ARBA" id="ARBA00005278"/>
    </source>
</evidence>
<dbReference type="KEGG" id="cfer:D4Z93_12890"/>
<dbReference type="AlphaFoldDB" id="A0A386H720"/>
<gene>
    <name evidence="4" type="ORF">D4Z93_12890</name>
</gene>
<keyword evidence="3" id="KW-0812">Transmembrane</keyword>
<accession>A0A386H720</accession>
<dbReference type="Pfam" id="PF03323">
    <property type="entry name" value="GerA"/>
    <property type="match status" value="1"/>
</dbReference>
<dbReference type="PIRSF" id="PIRSF005690">
    <property type="entry name" value="GerBA"/>
    <property type="match status" value="1"/>
</dbReference>
<organism evidence="4 5">
    <name type="scientific">Clostridium fermenticellae</name>
    <dbReference type="NCBI Taxonomy" id="2068654"/>
    <lineage>
        <taxon>Bacteria</taxon>
        <taxon>Bacillati</taxon>
        <taxon>Bacillota</taxon>
        <taxon>Clostridia</taxon>
        <taxon>Eubacteriales</taxon>
        <taxon>Clostridiaceae</taxon>
        <taxon>Clostridium</taxon>
    </lineage>
</organism>
<dbReference type="PANTHER" id="PTHR22550">
    <property type="entry name" value="SPORE GERMINATION PROTEIN"/>
    <property type="match status" value="1"/>
</dbReference>
<sequence length="493" mass="55646">MKNSQSTINNNIQNLKNMIGNKSELIIKNIFIGNKNSLDAAVIYMNGLVDRNIIDRDILKPLMLYINEDISNVENVSDYLNKKYIAASNTSMENDMGKLVDDINNGKTAIIIDNATEFIIVDTSGGSYRQISEPTTDISLRGPREGFVENLDTNISIMRRRIKDKNLKIHKFNIGRRSHSNLVIMFIDDIADKELLKNMEEKINKIDKDYVFGTSVIEQIIEEHGYSVFPQTIGSERPDVIEASLMEGRLAFLLEGTPYVTTYPTAFIEFFQTIEDYYGRVTQAVFQRFLRFIAAIIVILLPAIYITFIKFNAGLIPVQFVEALIEARRGIILTPFMSLIGIQIIIEFLREGGLRLPTKIGQTLSVVGGIIIGDAALQAKIISSTTLLVAGVSTVASFVISNYQMSISIRYLSFPMIILANWLGVLGIIIGCFFILAYLCSLENFGVPYFEFKWSDMKDTFVRAPIKDMIKRPEIVPNTNPIRQRRPGRKSNE</sequence>
<evidence type="ECO:0000313" key="5">
    <source>
        <dbReference type="Proteomes" id="UP000266301"/>
    </source>
</evidence>